<dbReference type="InterPro" id="IPR008979">
    <property type="entry name" value="Galactose-bd-like_sf"/>
</dbReference>
<dbReference type="Gene3D" id="3.20.20.80">
    <property type="entry name" value="Glycosidases"/>
    <property type="match status" value="1"/>
</dbReference>
<dbReference type="GO" id="GO:0004566">
    <property type="term" value="F:beta-glucuronidase activity"/>
    <property type="evidence" value="ECO:0007669"/>
    <property type="project" value="UniProtKB-EC"/>
</dbReference>
<evidence type="ECO:0000313" key="11">
    <source>
        <dbReference type="EMBL" id="KAF6020038.1"/>
    </source>
</evidence>
<feature type="signal peptide" evidence="7">
    <location>
        <begin position="1"/>
        <end position="19"/>
    </location>
</feature>
<evidence type="ECO:0000256" key="4">
    <source>
        <dbReference type="ARBA" id="ARBA00016205"/>
    </source>
</evidence>
<dbReference type="InterPro" id="IPR017853">
    <property type="entry name" value="GH"/>
</dbReference>
<evidence type="ECO:0000256" key="5">
    <source>
        <dbReference type="ARBA" id="ARBA00022801"/>
    </source>
</evidence>
<dbReference type="SUPFAM" id="SSF49785">
    <property type="entry name" value="Galactose-binding domain-like"/>
    <property type="match status" value="1"/>
</dbReference>
<dbReference type="PRINTS" id="PR00132">
    <property type="entry name" value="GLHYDRLASE2"/>
</dbReference>
<keyword evidence="5" id="KW-0378">Hydrolase</keyword>
<comment type="similarity">
    <text evidence="2">Belongs to the glycosyl hydrolase 2 family.</text>
</comment>
<keyword evidence="6" id="KW-0326">Glycosidase</keyword>
<name>A0A7J7J3N9_BUGNE</name>
<dbReference type="PROSITE" id="PS00608">
    <property type="entry name" value="GLYCOSYL_HYDROL_F2_2"/>
    <property type="match status" value="1"/>
</dbReference>
<dbReference type="PANTHER" id="PTHR10066">
    <property type="entry name" value="BETA-GLUCURONIDASE"/>
    <property type="match status" value="1"/>
</dbReference>
<dbReference type="Pfam" id="PF00703">
    <property type="entry name" value="Glyco_hydro_2"/>
    <property type="match status" value="1"/>
</dbReference>
<dbReference type="GO" id="GO:0005975">
    <property type="term" value="P:carbohydrate metabolic process"/>
    <property type="evidence" value="ECO:0007669"/>
    <property type="project" value="InterPro"/>
</dbReference>
<comment type="caution">
    <text evidence="11">The sequence shown here is derived from an EMBL/GenBank/DDBJ whole genome shotgun (WGS) entry which is preliminary data.</text>
</comment>
<evidence type="ECO:0000259" key="10">
    <source>
        <dbReference type="Pfam" id="PF02837"/>
    </source>
</evidence>
<dbReference type="InterPro" id="IPR036156">
    <property type="entry name" value="Beta-gal/glucu_dom_sf"/>
</dbReference>
<dbReference type="PANTHER" id="PTHR10066:SF67">
    <property type="entry name" value="BETA-GLUCURONIDASE"/>
    <property type="match status" value="1"/>
</dbReference>
<accession>A0A7J7J3N9</accession>
<dbReference type="InterPro" id="IPR006104">
    <property type="entry name" value="Glyco_hydro_2_N"/>
</dbReference>
<dbReference type="Pfam" id="PF02837">
    <property type="entry name" value="Glyco_hydro_2_N"/>
    <property type="match status" value="1"/>
</dbReference>
<evidence type="ECO:0000256" key="6">
    <source>
        <dbReference type="ARBA" id="ARBA00023295"/>
    </source>
</evidence>
<feature type="domain" description="Glycosyl hydrolases family 2 sugar binding" evidence="10">
    <location>
        <begin position="26"/>
        <end position="116"/>
    </location>
</feature>
<dbReference type="GO" id="GO:0005615">
    <property type="term" value="C:extracellular space"/>
    <property type="evidence" value="ECO:0007669"/>
    <property type="project" value="TreeGrafter"/>
</dbReference>
<organism evidence="11 12">
    <name type="scientific">Bugula neritina</name>
    <name type="common">Brown bryozoan</name>
    <name type="synonym">Sertularia neritina</name>
    <dbReference type="NCBI Taxonomy" id="10212"/>
    <lineage>
        <taxon>Eukaryota</taxon>
        <taxon>Metazoa</taxon>
        <taxon>Spiralia</taxon>
        <taxon>Lophotrochozoa</taxon>
        <taxon>Bryozoa</taxon>
        <taxon>Gymnolaemata</taxon>
        <taxon>Cheilostomatida</taxon>
        <taxon>Flustrina</taxon>
        <taxon>Buguloidea</taxon>
        <taxon>Bugulidae</taxon>
        <taxon>Bugula</taxon>
    </lineage>
</organism>
<comment type="function">
    <text evidence="1">Plays an important role in the degradation of dermatan and keratan sulfates.</text>
</comment>
<keyword evidence="7" id="KW-0732">Signal</keyword>
<protein>
    <recommendedName>
        <fullName evidence="4">Beta-glucuronidase</fullName>
        <ecNumber evidence="3">3.2.1.31</ecNumber>
    </recommendedName>
</protein>
<proteinExistence type="inferred from homology"/>
<keyword evidence="12" id="KW-1185">Reference proteome</keyword>
<dbReference type="InterPro" id="IPR006103">
    <property type="entry name" value="Glyco_hydro_2_cat"/>
</dbReference>
<reference evidence="11" key="1">
    <citation type="submission" date="2020-06" db="EMBL/GenBank/DDBJ databases">
        <title>Draft genome of Bugula neritina, a colonial animal packing powerful symbionts and potential medicines.</title>
        <authorList>
            <person name="Rayko M."/>
        </authorList>
    </citation>
    <scope>NUCLEOTIDE SEQUENCE [LARGE SCALE GENOMIC DNA]</scope>
    <source>
        <strain evidence="11">Kwan_BN1</strain>
    </source>
</reference>
<dbReference type="InterPro" id="IPR006101">
    <property type="entry name" value="Glyco_hydro_2"/>
</dbReference>
<feature type="domain" description="Glycoside hydrolase family 2 immunoglobulin-like beta-sandwich" evidence="8">
    <location>
        <begin position="119"/>
        <end position="218"/>
    </location>
</feature>
<dbReference type="Proteomes" id="UP000593567">
    <property type="component" value="Unassembled WGS sequence"/>
</dbReference>
<dbReference type="InterPro" id="IPR023232">
    <property type="entry name" value="Glyco_hydro_2_AS"/>
</dbReference>
<evidence type="ECO:0000256" key="2">
    <source>
        <dbReference type="ARBA" id="ARBA00007401"/>
    </source>
</evidence>
<dbReference type="Gene3D" id="2.60.120.260">
    <property type="entry name" value="Galactose-binding domain-like"/>
    <property type="match status" value="1"/>
</dbReference>
<evidence type="ECO:0000256" key="3">
    <source>
        <dbReference type="ARBA" id="ARBA00012761"/>
    </source>
</evidence>
<dbReference type="AlphaFoldDB" id="A0A7J7J3N9"/>
<dbReference type="GO" id="GO:0030246">
    <property type="term" value="F:carbohydrate binding"/>
    <property type="evidence" value="ECO:0007669"/>
    <property type="project" value="TreeGrafter"/>
</dbReference>
<evidence type="ECO:0000256" key="1">
    <source>
        <dbReference type="ARBA" id="ARBA00003025"/>
    </source>
</evidence>
<gene>
    <name evidence="11" type="ORF">EB796_021659</name>
</gene>
<dbReference type="Pfam" id="PF02836">
    <property type="entry name" value="Glyco_hydro_2_C"/>
    <property type="match status" value="1"/>
</dbReference>
<dbReference type="GO" id="GO:0019391">
    <property type="term" value="P:glucuronoside catabolic process"/>
    <property type="evidence" value="ECO:0007669"/>
    <property type="project" value="TreeGrafter"/>
</dbReference>
<sequence>MVPKSLVTVICCLYSACLGDAHYNTIVWVNTVEVMRHSGGHLPFEAEVSKYFLHGATNRLTVAVNNTLTPTTLPPGTITYQNDTSRYPEGYFTQNIQMDFFNYAGIHRPVLLYTTPSQYISDVTIVTRFNETAAYIQYNVEAQSTSAVVVTRVLNADGKAVGFEKGLSGVIVLTSYSLWWPYTMSNTTYAYLYTLELTLISSSEGSVIDIYRQPFGIRTVNVTNKQLLINNKPFYCLGTSHYPYAEEIMDEADRFGFVVIDECPGVGIKSNNLGNVSLEHHKSVMRELVARDKNRPSVVMWSVANEPVSADTNAGPYFKEVISTTRQADSTRLVTFVIGPSDYWKDQVVPYVDIICVNHYYAWYSDMGHIEVIGLQIKQDLDMWHKTFNKSIILSEYGADTISGFHSVDYLKAHHTVFDVLRNDYLVGEMVWNFADFMTVQGVNRPYGNHKGIFTRQRQPKPAAFTIRNRYVSLGTQH</sequence>
<dbReference type="SUPFAM" id="SSF49303">
    <property type="entry name" value="beta-Galactosidase/glucuronidase domain"/>
    <property type="match status" value="1"/>
</dbReference>
<evidence type="ECO:0000256" key="7">
    <source>
        <dbReference type="SAM" id="SignalP"/>
    </source>
</evidence>
<evidence type="ECO:0000313" key="12">
    <source>
        <dbReference type="Proteomes" id="UP000593567"/>
    </source>
</evidence>
<feature type="chain" id="PRO_5029632604" description="Beta-glucuronidase" evidence="7">
    <location>
        <begin position="20"/>
        <end position="478"/>
    </location>
</feature>
<dbReference type="InterPro" id="IPR013783">
    <property type="entry name" value="Ig-like_fold"/>
</dbReference>
<dbReference type="Gene3D" id="2.60.40.10">
    <property type="entry name" value="Immunoglobulins"/>
    <property type="match status" value="1"/>
</dbReference>
<dbReference type="EC" id="3.2.1.31" evidence="3"/>
<dbReference type="InterPro" id="IPR006102">
    <property type="entry name" value="Ig-like_GH2"/>
</dbReference>
<evidence type="ECO:0000259" key="8">
    <source>
        <dbReference type="Pfam" id="PF00703"/>
    </source>
</evidence>
<dbReference type="SUPFAM" id="SSF51445">
    <property type="entry name" value="(Trans)glycosidases"/>
    <property type="match status" value="1"/>
</dbReference>
<feature type="domain" description="Glycoside hydrolase family 2 catalytic" evidence="9">
    <location>
        <begin position="239"/>
        <end position="472"/>
    </location>
</feature>
<dbReference type="OrthoDB" id="408532at2759"/>
<evidence type="ECO:0000259" key="9">
    <source>
        <dbReference type="Pfam" id="PF02836"/>
    </source>
</evidence>
<dbReference type="EMBL" id="VXIV02003198">
    <property type="protein sequence ID" value="KAF6020038.1"/>
    <property type="molecule type" value="Genomic_DNA"/>
</dbReference>